<evidence type="ECO:0000313" key="4">
    <source>
        <dbReference type="WBParaSite" id="maker-unitig_2693-snap-gene-0.2-mRNA-1"/>
    </source>
</evidence>
<evidence type="ECO:0000256" key="2">
    <source>
        <dbReference type="SAM" id="MobiDB-lite"/>
    </source>
</evidence>
<feature type="compositionally biased region" description="Polar residues" evidence="2">
    <location>
        <begin position="424"/>
        <end position="435"/>
    </location>
</feature>
<keyword evidence="3" id="KW-1185">Reference proteome</keyword>
<accession>A0A1I8FAF3</accession>
<proteinExistence type="predicted"/>
<organism evidence="3 4">
    <name type="scientific">Macrostomum lignano</name>
    <dbReference type="NCBI Taxonomy" id="282301"/>
    <lineage>
        <taxon>Eukaryota</taxon>
        <taxon>Metazoa</taxon>
        <taxon>Spiralia</taxon>
        <taxon>Lophotrochozoa</taxon>
        <taxon>Platyhelminthes</taxon>
        <taxon>Rhabditophora</taxon>
        <taxon>Macrostomorpha</taxon>
        <taxon>Macrostomida</taxon>
        <taxon>Macrostomidae</taxon>
        <taxon>Macrostomum</taxon>
    </lineage>
</organism>
<name>A0A1I8FAF3_9PLAT</name>
<feature type="region of interest" description="Disordered" evidence="2">
    <location>
        <begin position="610"/>
        <end position="644"/>
    </location>
</feature>
<dbReference type="Proteomes" id="UP000095280">
    <property type="component" value="Unplaced"/>
</dbReference>
<feature type="compositionally biased region" description="Basic and acidic residues" evidence="2">
    <location>
        <begin position="299"/>
        <end position="309"/>
    </location>
</feature>
<protein>
    <submittedName>
        <fullName evidence="4">C2 domain-containing protein</fullName>
    </submittedName>
</protein>
<feature type="compositionally biased region" description="Gly residues" evidence="2">
    <location>
        <begin position="326"/>
        <end position="336"/>
    </location>
</feature>
<feature type="coiled-coil region" evidence="1">
    <location>
        <begin position="13"/>
        <end position="54"/>
    </location>
</feature>
<evidence type="ECO:0000256" key="1">
    <source>
        <dbReference type="SAM" id="Coils"/>
    </source>
</evidence>
<keyword evidence="1" id="KW-0175">Coiled coil</keyword>
<feature type="region of interest" description="Disordered" evidence="2">
    <location>
        <begin position="424"/>
        <end position="446"/>
    </location>
</feature>
<dbReference type="WBParaSite" id="maker-unitig_2693-snap-gene-0.2-mRNA-1">
    <property type="protein sequence ID" value="maker-unitig_2693-snap-gene-0.2-mRNA-1"/>
    <property type="gene ID" value="maker-unitig_2693-snap-gene-0.2"/>
</dbReference>
<reference evidence="4" key="1">
    <citation type="submission" date="2016-11" db="UniProtKB">
        <authorList>
            <consortium name="WormBaseParasite"/>
        </authorList>
    </citation>
    <scope>IDENTIFICATION</scope>
</reference>
<feature type="region of interest" description="Disordered" evidence="2">
    <location>
        <begin position="290"/>
        <end position="368"/>
    </location>
</feature>
<sequence>VIQRQPIRVGAVLSHLSADLTQRDQQLRQLEAQLAEQRQKHSELVSRLSKENRQLLSRVSSSGSGVPRMFQRFTGAAKSGASAAVGGAGDSTGGPFDAERAELQVRLAEQERRVERQRKERPNWPERWPKCGWSSWSDGAERLGDCGEGSRKCGSHATRLQRESTEWRVRAESLQETLAKESQRWVGERVSLQFASQQLRLVVDQWLDRFQGAVEEISSIKLESEENRPARQDELRATLQVIVDEIGKYKLRARAVWTGAAVHRERATRPAAPAPSAKRRFYQGFDERLFSGDGGSKSSEQKKPSEQAKPKPQMQLKPVAAPSGGSRFGGRTGVVLGGQADAPGLGGGGSGQPEAVQTASAADGEPPVRGIDGCPLKLHATCRRIGGNYKAASQVTFGAGEAATSHSRVTGSPARQYLSLNRLSSSGGTRQSAVQQPRAAGVSSDAAEAASISTPLSAGSSITLMTQWHSAWPSELAAAMQYTPACSWPTYGITSRCSNPCDHSYGGGAGSGRLQAVQQRMKAPCRRPTSMPWLFCSSSTPSLCQATSGLGCPCTMQAMVTLSSTWASRSSLMSPEKHGGNGMGETGPARGAAGRAGWNMCDFRSTSRRAAMSELPRRDRESESTLDRRSCEAAAAGVCWPGTA</sequence>
<feature type="compositionally biased region" description="Basic and acidic residues" evidence="2">
    <location>
        <begin position="615"/>
        <end position="631"/>
    </location>
</feature>
<evidence type="ECO:0000313" key="3">
    <source>
        <dbReference type="Proteomes" id="UP000095280"/>
    </source>
</evidence>
<dbReference type="AlphaFoldDB" id="A0A1I8FAF3"/>